<gene>
    <name evidence="6" type="primary">Coii_1</name>
    <name evidence="6" type="ORF">G6Z76_0004035</name>
</gene>
<comment type="caution">
    <text evidence="6">The sequence shown here is derived from an EMBL/GenBank/DDBJ whole genome shotgun (WGS) entry which is preliminary data.</text>
</comment>
<evidence type="ECO:0000256" key="3">
    <source>
        <dbReference type="ARBA" id="ARBA00049512"/>
    </source>
</evidence>
<keyword evidence="4" id="KW-0812">Transmembrane</keyword>
<dbReference type="GO" id="GO:0005507">
    <property type="term" value="F:copper ion binding"/>
    <property type="evidence" value="ECO:0007669"/>
    <property type="project" value="InterPro"/>
</dbReference>
<name>A0A836ERH5_9HYME</name>
<evidence type="ECO:0000256" key="4">
    <source>
        <dbReference type="SAM" id="Phobius"/>
    </source>
</evidence>
<dbReference type="GO" id="GO:0016020">
    <property type="term" value="C:membrane"/>
    <property type="evidence" value="ECO:0007669"/>
    <property type="project" value="InterPro"/>
</dbReference>
<dbReference type="EMBL" id="JAANIC010006625">
    <property type="protein sequence ID" value="KAG5328401.1"/>
    <property type="molecule type" value="Genomic_DNA"/>
</dbReference>
<keyword evidence="4" id="KW-1133">Transmembrane helix</keyword>
<evidence type="ECO:0000259" key="5">
    <source>
        <dbReference type="Pfam" id="PF00116"/>
    </source>
</evidence>
<accession>A0A836ERH5</accession>
<sequence length="233" mass="26757">GILGSAIRILIGLDLRSCRNLINNDQIYNSLIINHAFIIIFFSLITTPFPYTFYSKKFFIYLGASTSMMLKYYFFRSLISIFLRLSISLFVIIEDINTQTFKIDFDSFIIPTNQLTLNEFRLLDVDNRCILPFNYPIRILITFIAYLHSSLAPRIEIGQLWPPKGIIPFKYAAGFHDIYVIIGILFLSVCLIRFYIIYIFTVSLAPSTVSLAPSYGTDVLNTRSQTNSNTVHP</sequence>
<feature type="transmembrane region" description="Helical" evidence="4">
    <location>
        <begin position="31"/>
        <end position="53"/>
    </location>
</feature>
<feature type="non-terminal residue" evidence="6">
    <location>
        <position position="233"/>
    </location>
</feature>
<feature type="domain" description="Cytochrome oxidase subunit II copper A binding" evidence="5">
    <location>
        <begin position="101"/>
        <end position="157"/>
    </location>
</feature>
<feature type="transmembrane region" description="Helical" evidence="4">
    <location>
        <begin position="73"/>
        <end position="93"/>
    </location>
</feature>
<dbReference type="AlphaFoldDB" id="A0A836ERH5"/>
<proteinExistence type="predicted"/>
<evidence type="ECO:0000256" key="2">
    <source>
        <dbReference type="ARBA" id="ARBA00022842"/>
    </source>
</evidence>
<feature type="transmembrane region" description="Helical" evidence="4">
    <location>
        <begin position="178"/>
        <end position="200"/>
    </location>
</feature>
<evidence type="ECO:0000313" key="7">
    <source>
        <dbReference type="Proteomes" id="UP000669903"/>
    </source>
</evidence>
<protein>
    <submittedName>
        <fullName evidence="6">COX2 oxidase</fullName>
    </submittedName>
</protein>
<keyword evidence="4" id="KW-0472">Membrane</keyword>
<dbReference type="SUPFAM" id="SSF49503">
    <property type="entry name" value="Cupredoxins"/>
    <property type="match status" value="1"/>
</dbReference>
<dbReference type="InterPro" id="IPR002429">
    <property type="entry name" value="CcO_II-like_C"/>
</dbReference>
<dbReference type="Pfam" id="PF00116">
    <property type="entry name" value="COX2"/>
    <property type="match status" value="1"/>
</dbReference>
<reference evidence="6" key="1">
    <citation type="submission" date="2020-03" db="EMBL/GenBank/DDBJ databases">
        <title>Relaxed selection underlies rapid genomic changes in the transitions from sociality to social parasitism in ants.</title>
        <authorList>
            <person name="Bi X."/>
        </authorList>
    </citation>
    <scope>NUCLEOTIDE SEQUENCE</scope>
    <source>
        <strain evidence="6">BGI-DK2014a</strain>
        <tissue evidence="6">Whole body</tissue>
    </source>
</reference>
<keyword evidence="7" id="KW-1185">Reference proteome</keyword>
<dbReference type="Proteomes" id="UP000669903">
    <property type="component" value="Unassembled WGS sequence"/>
</dbReference>
<organism evidence="6 7">
    <name type="scientific">Acromyrmex charruanus</name>
    <dbReference type="NCBI Taxonomy" id="2715315"/>
    <lineage>
        <taxon>Eukaryota</taxon>
        <taxon>Metazoa</taxon>
        <taxon>Ecdysozoa</taxon>
        <taxon>Arthropoda</taxon>
        <taxon>Hexapoda</taxon>
        <taxon>Insecta</taxon>
        <taxon>Pterygota</taxon>
        <taxon>Neoptera</taxon>
        <taxon>Endopterygota</taxon>
        <taxon>Hymenoptera</taxon>
        <taxon>Apocrita</taxon>
        <taxon>Aculeata</taxon>
        <taxon>Formicoidea</taxon>
        <taxon>Formicidae</taxon>
        <taxon>Myrmicinae</taxon>
        <taxon>Acromyrmex</taxon>
    </lineage>
</organism>
<dbReference type="InterPro" id="IPR008972">
    <property type="entry name" value="Cupredoxin"/>
</dbReference>
<dbReference type="GO" id="GO:0004129">
    <property type="term" value="F:cytochrome-c oxidase activity"/>
    <property type="evidence" value="ECO:0007669"/>
    <property type="project" value="UniProtKB-EC"/>
</dbReference>
<keyword evidence="2" id="KW-0460">Magnesium</keyword>
<evidence type="ECO:0000313" key="6">
    <source>
        <dbReference type="EMBL" id="KAG5328401.1"/>
    </source>
</evidence>
<comment type="catalytic activity">
    <reaction evidence="3">
        <text>4 Fe(II)-[cytochrome c] + O2 + 8 H(+)(in) = 4 Fe(III)-[cytochrome c] + 2 H2O + 4 H(+)(out)</text>
        <dbReference type="Rhea" id="RHEA:11436"/>
        <dbReference type="Rhea" id="RHEA-COMP:10350"/>
        <dbReference type="Rhea" id="RHEA-COMP:14399"/>
        <dbReference type="ChEBI" id="CHEBI:15377"/>
        <dbReference type="ChEBI" id="CHEBI:15378"/>
        <dbReference type="ChEBI" id="CHEBI:15379"/>
        <dbReference type="ChEBI" id="CHEBI:29033"/>
        <dbReference type="ChEBI" id="CHEBI:29034"/>
        <dbReference type="EC" id="7.1.1.9"/>
    </reaction>
    <physiologicalReaction direction="left-to-right" evidence="3">
        <dbReference type="Rhea" id="RHEA:11437"/>
    </physiologicalReaction>
</comment>
<evidence type="ECO:0000256" key="1">
    <source>
        <dbReference type="ARBA" id="ARBA00001935"/>
    </source>
</evidence>
<comment type="cofactor">
    <cofactor evidence="1">
        <name>Cu cation</name>
        <dbReference type="ChEBI" id="CHEBI:23378"/>
    </cofactor>
</comment>
<feature type="non-terminal residue" evidence="6">
    <location>
        <position position="1"/>
    </location>
</feature>